<dbReference type="RefSeq" id="WP_164316431.1">
    <property type="nucleotide sequence ID" value="NZ_JAAGLU010000017.1"/>
</dbReference>
<protein>
    <submittedName>
        <fullName evidence="1">Uncharacterized protein</fullName>
    </submittedName>
</protein>
<accession>A0A6B3BVP3</accession>
<name>A0A6B3BVP3_9ACTN</name>
<evidence type="ECO:0000313" key="1">
    <source>
        <dbReference type="EMBL" id="NEC88306.1"/>
    </source>
</evidence>
<reference evidence="1" key="1">
    <citation type="submission" date="2020-01" db="EMBL/GenBank/DDBJ databases">
        <title>Insect and environment-associated Actinomycetes.</title>
        <authorList>
            <person name="Currrie C."/>
            <person name="Chevrette M."/>
            <person name="Carlson C."/>
            <person name="Stubbendieck R."/>
            <person name="Wendt-Pienkowski E."/>
        </authorList>
    </citation>
    <scope>NUCLEOTIDE SEQUENCE</scope>
    <source>
        <strain evidence="1">SID12501</strain>
    </source>
</reference>
<gene>
    <name evidence="1" type="ORF">G3I71_21310</name>
</gene>
<dbReference type="AlphaFoldDB" id="A0A6B3BVP3"/>
<dbReference type="EMBL" id="JAAGLU010000017">
    <property type="protein sequence ID" value="NEC88306.1"/>
    <property type="molecule type" value="Genomic_DNA"/>
</dbReference>
<sequence>MSSAPRTCFAKLLTKASADRAKVTDIEYASTVSKQLCSYAGSASGVRGPR</sequence>
<comment type="caution">
    <text evidence="1">The sequence shown here is derived from an EMBL/GenBank/DDBJ whole genome shotgun (WGS) entry which is preliminary data.</text>
</comment>
<organism evidence="1">
    <name type="scientific">Streptomyces sp. SID12501</name>
    <dbReference type="NCBI Taxonomy" id="2706042"/>
    <lineage>
        <taxon>Bacteria</taxon>
        <taxon>Bacillati</taxon>
        <taxon>Actinomycetota</taxon>
        <taxon>Actinomycetes</taxon>
        <taxon>Kitasatosporales</taxon>
        <taxon>Streptomycetaceae</taxon>
        <taxon>Streptomyces</taxon>
    </lineage>
</organism>
<proteinExistence type="predicted"/>